<dbReference type="InterPro" id="IPR009057">
    <property type="entry name" value="Homeodomain-like_sf"/>
</dbReference>
<dbReference type="Proteomes" id="UP001224516">
    <property type="component" value="Unassembled WGS sequence"/>
</dbReference>
<dbReference type="AlphaFoldDB" id="A0A2S9X9M5"/>
<dbReference type="RefSeq" id="WP_043623312.1">
    <property type="nucleotide sequence ID" value="NZ_JAFCYX010000001.1"/>
</dbReference>
<comment type="caution">
    <text evidence="3">The sequence shown here is derived from an EMBL/GenBank/DDBJ whole genome shotgun (WGS) entry which is preliminary data.</text>
</comment>
<dbReference type="Pfam" id="PF08765">
    <property type="entry name" value="Mor"/>
    <property type="match status" value="1"/>
</dbReference>
<dbReference type="Gene3D" id="1.10.10.60">
    <property type="entry name" value="Homeodomain-like"/>
    <property type="match status" value="1"/>
</dbReference>
<dbReference type="EMBL" id="MTBD01000002">
    <property type="protein sequence ID" value="PRP72432.1"/>
    <property type="molecule type" value="Genomic_DNA"/>
</dbReference>
<sequence length="108" mass="12285">MQAQFRSKGPELLTDLTDHIALALRQLANTESRQAEKIAQEITRRMAQHWGGQNIYFPLGKSSKSAERDRLILQEFNGGNHAELALKHGISVQWVYKILKNARKAQCD</sequence>
<dbReference type="Proteomes" id="UP000239469">
    <property type="component" value="Unassembled WGS sequence"/>
</dbReference>
<evidence type="ECO:0000313" key="2">
    <source>
        <dbReference type="EMBL" id="MEJ8675990.1"/>
    </source>
</evidence>
<gene>
    <name evidence="3" type="ORF">BUE93_01475</name>
    <name evidence="2" type="ORF">QCL97_014730</name>
</gene>
<dbReference type="PANTHER" id="PTHR37812">
    <property type="entry name" value="MU-LIKE PROPHAGE FLUMU PROTEIN C"/>
    <property type="match status" value="1"/>
</dbReference>
<dbReference type="InterPro" id="IPR052411">
    <property type="entry name" value="c-mor_Regulatory_Protein"/>
</dbReference>
<keyword evidence="3" id="KW-0238">DNA-binding</keyword>
<dbReference type="InterPro" id="IPR014875">
    <property type="entry name" value="Mor_transcription_activator"/>
</dbReference>
<organism evidence="3 4">
    <name type="scientific">Chromobacterium amazonense</name>
    <dbReference type="NCBI Taxonomy" id="1382803"/>
    <lineage>
        <taxon>Bacteria</taxon>
        <taxon>Pseudomonadati</taxon>
        <taxon>Pseudomonadota</taxon>
        <taxon>Betaproteobacteria</taxon>
        <taxon>Neisseriales</taxon>
        <taxon>Chromobacteriaceae</taxon>
        <taxon>Chromobacterium</taxon>
    </lineage>
</organism>
<name>A0A2S9X9M5_9NEIS</name>
<evidence type="ECO:0000313" key="5">
    <source>
        <dbReference type="Proteomes" id="UP001224516"/>
    </source>
</evidence>
<reference evidence="3 4" key="1">
    <citation type="submission" date="2017-01" db="EMBL/GenBank/DDBJ databases">
        <title>New insights into the genetic diversity of Chromobacterium isolated from tropical freshwater lake.</title>
        <authorList>
            <person name="Santos A.B."/>
            <person name="Nascimento A.M."/>
            <person name="Da Silva P.C."/>
        </authorList>
    </citation>
    <scope>NUCLEOTIDE SEQUENCE [LARGE SCALE GENOMIC DNA]</scope>
    <source>
        <strain evidence="3 4">56AF</strain>
    </source>
</reference>
<proteinExistence type="predicted"/>
<evidence type="ECO:0000313" key="3">
    <source>
        <dbReference type="EMBL" id="PRP72432.1"/>
    </source>
</evidence>
<evidence type="ECO:0000313" key="4">
    <source>
        <dbReference type="Proteomes" id="UP000239469"/>
    </source>
</evidence>
<evidence type="ECO:0000259" key="1">
    <source>
        <dbReference type="Pfam" id="PF08765"/>
    </source>
</evidence>
<dbReference type="SUPFAM" id="SSF46689">
    <property type="entry name" value="Homeodomain-like"/>
    <property type="match status" value="1"/>
</dbReference>
<dbReference type="OrthoDB" id="8906055at2"/>
<protein>
    <submittedName>
        <fullName evidence="3">DNA-binding protein</fullName>
    </submittedName>
    <submittedName>
        <fullName evidence="2">Mor transcription activator family protein</fullName>
    </submittedName>
</protein>
<feature type="domain" description="Mor transcription activator" evidence="1">
    <location>
        <begin position="7"/>
        <end position="106"/>
    </location>
</feature>
<keyword evidence="5" id="KW-1185">Reference proteome</keyword>
<reference evidence="2 5" key="2">
    <citation type="submission" date="2023-12" db="EMBL/GenBank/DDBJ databases">
        <title>Evaluation and characterization of a potential secondary metabolite violacein from indigenous Chromobacterium amazonense SAM215.</title>
        <authorList>
            <person name="Tarafdar M.R."/>
            <person name="Abedin S.M."/>
            <person name="Atiqua A."/>
            <person name="Saha A."/>
            <person name="Khan S.N."/>
        </authorList>
    </citation>
    <scope>NUCLEOTIDE SEQUENCE [LARGE SCALE GENOMIC DNA]</scope>
    <source>
        <strain evidence="2 5">SAM215</strain>
    </source>
</reference>
<dbReference type="EMBL" id="JAVFJF020000033">
    <property type="protein sequence ID" value="MEJ8675990.1"/>
    <property type="molecule type" value="Genomic_DNA"/>
</dbReference>
<dbReference type="PANTHER" id="PTHR37812:SF1">
    <property type="entry name" value="MU-LIKE PROPHAGE FLUMU PROTEIN C"/>
    <property type="match status" value="1"/>
</dbReference>
<accession>A0A2S9X9M5</accession>
<dbReference type="GO" id="GO:0003677">
    <property type="term" value="F:DNA binding"/>
    <property type="evidence" value="ECO:0007669"/>
    <property type="project" value="UniProtKB-KW"/>
</dbReference>